<keyword evidence="7" id="KW-0057">Aromatic amino acid biosynthesis</keyword>
<dbReference type="AlphaFoldDB" id="X1D2G9"/>
<dbReference type="InterPro" id="IPR023026">
    <property type="entry name" value="Trp_synth_beta/beta-like"/>
</dbReference>
<dbReference type="EC" id="4.2.1.20" evidence="3"/>
<evidence type="ECO:0000256" key="8">
    <source>
        <dbReference type="ARBA" id="ARBA00023239"/>
    </source>
</evidence>
<evidence type="ECO:0000256" key="9">
    <source>
        <dbReference type="ARBA" id="ARBA00049047"/>
    </source>
</evidence>
<evidence type="ECO:0000313" key="11">
    <source>
        <dbReference type="EMBL" id="GAH14377.1"/>
    </source>
</evidence>
<keyword evidence="5" id="KW-0822">Tryptophan biosynthesis</keyword>
<dbReference type="GO" id="GO:0052684">
    <property type="term" value="F:L-serine hydro-lyase (adding indole, L-tryptophan-forming) activity"/>
    <property type="evidence" value="ECO:0007669"/>
    <property type="project" value="TreeGrafter"/>
</dbReference>
<dbReference type="GO" id="GO:0004834">
    <property type="term" value="F:tryptophan synthase activity"/>
    <property type="evidence" value="ECO:0007669"/>
    <property type="project" value="UniProtKB-EC"/>
</dbReference>
<reference evidence="11" key="1">
    <citation type="journal article" date="2014" name="Front. Microbiol.">
        <title>High frequency of phylogenetically diverse reductive dehalogenase-homologous genes in deep subseafloor sedimentary metagenomes.</title>
        <authorList>
            <person name="Kawai M."/>
            <person name="Futagami T."/>
            <person name="Toyoda A."/>
            <person name="Takaki Y."/>
            <person name="Nishi S."/>
            <person name="Hori S."/>
            <person name="Arai W."/>
            <person name="Tsubouchi T."/>
            <person name="Morono Y."/>
            <person name="Uchiyama I."/>
            <person name="Ito T."/>
            <person name="Fujiyama A."/>
            <person name="Inagaki F."/>
            <person name="Takami H."/>
        </authorList>
    </citation>
    <scope>NUCLEOTIDE SEQUENCE</scope>
    <source>
        <strain evidence="11">Expedition CK06-06</strain>
    </source>
</reference>
<evidence type="ECO:0000259" key="10">
    <source>
        <dbReference type="Pfam" id="PF00291"/>
    </source>
</evidence>
<dbReference type="SUPFAM" id="SSF53686">
    <property type="entry name" value="Tryptophan synthase beta subunit-like PLP-dependent enzymes"/>
    <property type="match status" value="1"/>
</dbReference>
<feature type="non-terminal residue" evidence="11">
    <location>
        <position position="1"/>
    </location>
</feature>
<evidence type="ECO:0000256" key="2">
    <source>
        <dbReference type="ARBA" id="ARBA00004733"/>
    </source>
</evidence>
<organism evidence="11">
    <name type="scientific">marine sediment metagenome</name>
    <dbReference type="NCBI Taxonomy" id="412755"/>
    <lineage>
        <taxon>unclassified sequences</taxon>
        <taxon>metagenomes</taxon>
        <taxon>ecological metagenomes</taxon>
    </lineage>
</organism>
<dbReference type="InterPro" id="IPR001926">
    <property type="entry name" value="TrpB-like_PALP"/>
</dbReference>
<keyword evidence="8" id="KW-0456">Lyase</keyword>
<evidence type="ECO:0000256" key="4">
    <source>
        <dbReference type="ARBA" id="ARBA00022605"/>
    </source>
</evidence>
<accession>X1D2G9</accession>
<evidence type="ECO:0000256" key="6">
    <source>
        <dbReference type="ARBA" id="ARBA00022898"/>
    </source>
</evidence>
<sequence length="264" mass="29294">GDIIMKHEKARIQLDCEDTPTHYVNILPHLKNPLPPPLNPATGEPIEPEALMALFPVECVKQEVSMEKKVEIPREVRDILMRSGRPSPLQRAIGFEDALKTQCRIYYKREDVSPTGSHKLNTAAAQAYYAQKEGVERLATETGAGQWGSAVALACAYFDMEAMVYMVRVSYEQKAYRGILMRTYGAQIVPSPSDRTEFGRKVRGENPDHPGTLGIAISEAIEDTVSHDNTKYTLGSVLNFVMLHQSVIGQEGEDSSGVVEYSHS</sequence>
<dbReference type="Pfam" id="PF00291">
    <property type="entry name" value="PALP"/>
    <property type="match status" value="1"/>
</dbReference>
<evidence type="ECO:0000256" key="1">
    <source>
        <dbReference type="ARBA" id="ARBA00001933"/>
    </source>
</evidence>
<keyword evidence="4" id="KW-0028">Amino-acid biosynthesis</keyword>
<evidence type="ECO:0000256" key="7">
    <source>
        <dbReference type="ARBA" id="ARBA00023141"/>
    </source>
</evidence>
<dbReference type="EMBL" id="BART01030118">
    <property type="protein sequence ID" value="GAH14377.1"/>
    <property type="molecule type" value="Genomic_DNA"/>
</dbReference>
<name>X1D2G9_9ZZZZ</name>
<gene>
    <name evidence="11" type="ORF">S01H4_52668</name>
</gene>
<dbReference type="Gene3D" id="3.40.50.1100">
    <property type="match status" value="2"/>
</dbReference>
<comment type="pathway">
    <text evidence="2">Amino-acid biosynthesis; L-tryptophan biosynthesis; L-tryptophan from chorismate: step 5/5.</text>
</comment>
<evidence type="ECO:0000256" key="5">
    <source>
        <dbReference type="ARBA" id="ARBA00022822"/>
    </source>
</evidence>
<dbReference type="InterPro" id="IPR036052">
    <property type="entry name" value="TrpB-like_PALP_sf"/>
</dbReference>
<comment type="cofactor">
    <cofactor evidence="1">
        <name>pyridoxal 5'-phosphate</name>
        <dbReference type="ChEBI" id="CHEBI:597326"/>
    </cofactor>
</comment>
<dbReference type="NCBIfam" id="NF009057">
    <property type="entry name" value="PRK12391.1"/>
    <property type="match status" value="1"/>
</dbReference>
<evidence type="ECO:0000256" key="3">
    <source>
        <dbReference type="ARBA" id="ARBA00012043"/>
    </source>
</evidence>
<comment type="caution">
    <text evidence="11">The sequence shown here is derived from an EMBL/GenBank/DDBJ whole genome shotgun (WGS) entry which is preliminary data.</text>
</comment>
<feature type="domain" description="Tryptophan synthase beta chain-like PALP" evidence="10">
    <location>
        <begin position="84"/>
        <end position="199"/>
    </location>
</feature>
<keyword evidence="6" id="KW-0663">Pyridoxal phosphate</keyword>
<dbReference type="GO" id="GO:0005737">
    <property type="term" value="C:cytoplasm"/>
    <property type="evidence" value="ECO:0007669"/>
    <property type="project" value="TreeGrafter"/>
</dbReference>
<comment type="catalytic activity">
    <reaction evidence="9">
        <text>(1S,2R)-1-C-(indol-3-yl)glycerol 3-phosphate + L-serine = D-glyceraldehyde 3-phosphate + L-tryptophan + H2O</text>
        <dbReference type="Rhea" id="RHEA:10532"/>
        <dbReference type="ChEBI" id="CHEBI:15377"/>
        <dbReference type="ChEBI" id="CHEBI:33384"/>
        <dbReference type="ChEBI" id="CHEBI:57912"/>
        <dbReference type="ChEBI" id="CHEBI:58866"/>
        <dbReference type="ChEBI" id="CHEBI:59776"/>
        <dbReference type="EC" id="4.2.1.20"/>
    </reaction>
</comment>
<dbReference type="PANTHER" id="PTHR48077">
    <property type="entry name" value="TRYPTOPHAN SYNTHASE-RELATED"/>
    <property type="match status" value="1"/>
</dbReference>
<dbReference type="PANTHER" id="PTHR48077:SF6">
    <property type="entry name" value="TRYPTOPHAN SYNTHASE"/>
    <property type="match status" value="1"/>
</dbReference>
<feature type="non-terminal residue" evidence="11">
    <location>
        <position position="264"/>
    </location>
</feature>
<proteinExistence type="predicted"/>
<protein>
    <recommendedName>
        <fullName evidence="3">tryptophan synthase</fullName>
        <ecNumber evidence="3">4.2.1.20</ecNumber>
    </recommendedName>
</protein>